<gene>
    <name evidence="2" type="ORF">DM02DRAFT_240812</name>
</gene>
<feature type="compositionally biased region" description="Polar residues" evidence="1">
    <location>
        <begin position="156"/>
        <end position="169"/>
    </location>
</feature>
<feature type="region of interest" description="Disordered" evidence="1">
    <location>
        <begin position="95"/>
        <end position="239"/>
    </location>
</feature>
<feature type="compositionally biased region" description="Basic and acidic residues" evidence="1">
    <location>
        <begin position="205"/>
        <end position="217"/>
    </location>
</feature>
<dbReference type="Proteomes" id="UP000244855">
    <property type="component" value="Unassembled WGS sequence"/>
</dbReference>
<feature type="compositionally biased region" description="Acidic residues" evidence="1">
    <location>
        <begin position="191"/>
        <end position="204"/>
    </location>
</feature>
<proteinExistence type="predicted"/>
<feature type="compositionally biased region" description="Basic residues" evidence="1">
    <location>
        <begin position="218"/>
        <end position="239"/>
    </location>
</feature>
<dbReference type="AlphaFoldDB" id="A0A2V1DZ58"/>
<protein>
    <submittedName>
        <fullName evidence="2">Uncharacterized protein</fullName>
    </submittedName>
</protein>
<feature type="region of interest" description="Disordered" evidence="1">
    <location>
        <begin position="1"/>
        <end position="27"/>
    </location>
</feature>
<reference evidence="2 3" key="1">
    <citation type="journal article" date="2018" name="Sci. Rep.">
        <title>Comparative genomics provides insights into the lifestyle and reveals functional heterogeneity of dark septate endophytic fungi.</title>
        <authorList>
            <person name="Knapp D.G."/>
            <person name="Nemeth J.B."/>
            <person name="Barry K."/>
            <person name="Hainaut M."/>
            <person name="Henrissat B."/>
            <person name="Johnson J."/>
            <person name="Kuo A."/>
            <person name="Lim J.H.P."/>
            <person name="Lipzen A."/>
            <person name="Nolan M."/>
            <person name="Ohm R.A."/>
            <person name="Tamas L."/>
            <person name="Grigoriev I.V."/>
            <person name="Spatafora J.W."/>
            <person name="Nagy L.G."/>
            <person name="Kovacs G.M."/>
        </authorList>
    </citation>
    <scope>NUCLEOTIDE SEQUENCE [LARGE SCALE GENOMIC DNA]</scope>
    <source>
        <strain evidence="2 3">DSE2036</strain>
    </source>
</reference>
<sequence length="239" mass="26607">MPKDSTKTCDPDTPRTSASDISSHRRLRGPILFSEEYSYGGLNPVARHNHNISHHPPSSSGYPILPLPSLVRSTAQDLTLPSLAVLNLPLPNPPLPNPNLPNNDLPNPTFPNFDPPAPCFRKRSPLHFNVPGPHLPNTNPPDHSNSPLKYPDPAKVNNSPFTVNRHNSQPPLPSAHFPEGWDGMKKGENYEGIEQDENYEESGEDEKITAKEMNLKREKAKGRRKPCVNPKPRTKKSKK</sequence>
<evidence type="ECO:0000313" key="2">
    <source>
        <dbReference type="EMBL" id="PVI03638.1"/>
    </source>
</evidence>
<evidence type="ECO:0000256" key="1">
    <source>
        <dbReference type="SAM" id="MobiDB-lite"/>
    </source>
</evidence>
<name>A0A2V1DZ58_9PLEO</name>
<organism evidence="2 3">
    <name type="scientific">Periconia macrospinosa</name>
    <dbReference type="NCBI Taxonomy" id="97972"/>
    <lineage>
        <taxon>Eukaryota</taxon>
        <taxon>Fungi</taxon>
        <taxon>Dikarya</taxon>
        <taxon>Ascomycota</taxon>
        <taxon>Pezizomycotina</taxon>
        <taxon>Dothideomycetes</taxon>
        <taxon>Pleosporomycetidae</taxon>
        <taxon>Pleosporales</taxon>
        <taxon>Massarineae</taxon>
        <taxon>Periconiaceae</taxon>
        <taxon>Periconia</taxon>
    </lineage>
</organism>
<feature type="compositionally biased region" description="Basic and acidic residues" evidence="1">
    <location>
        <begin position="1"/>
        <end position="13"/>
    </location>
</feature>
<evidence type="ECO:0000313" key="3">
    <source>
        <dbReference type="Proteomes" id="UP000244855"/>
    </source>
</evidence>
<accession>A0A2V1DZ58</accession>
<feature type="compositionally biased region" description="Polar residues" evidence="1">
    <location>
        <begin position="136"/>
        <end position="147"/>
    </location>
</feature>
<dbReference type="EMBL" id="KZ805329">
    <property type="protein sequence ID" value="PVI03638.1"/>
    <property type="molecule type" value="Genomic_DNA"/>
</dbReference>
<keyword evidence="3" id="KW-1185">Reference proteome</keyword>
<feature type="compositionally biased region" description="Low complexity" evidence="1">
    <location>
        <begin position="100"/>
        <end position="112"/>
    </location>
</feature>